<evidence type="ECO:0000313" key="1">
    <source>
        <dbReference type="EMBL" id="KAK7413366.1"/>
    </source>
</evidence>
<protein>
    <submittedName>
        <fullName evidence="1">Uncharacterized protein</fullName>
    </submittedName>
</protein>
<reference evidence="1 2" key="1">
    <citation type="journal article" date="2025" name="Microbiol. Resour. Announc.">
        <title>Draft genome sequences for Neonectria magnoliae and Neonectria punicea, canker pathogens of Liriodendron tulipifera and Acer saccharum in West Virginia.</title>
        <authorList>
            <person name="Petronek H.M."/>
            <person name="Kasson M.T."/>
            <person name="Metheny A.M."/>
            <person name="Stauder C.M."/>
            <person name="Lovett B."/>
            <person name="Lynch S.C."/>
            <person name="Garnas J.R."/>
            <person name="Kasson L.R."/>
            <person name="Stajich J.E."/>
        </authorList>
    </citation>
    <scope>NUCLEOTIDE SEQUENCE [LARGE SCALE GENOMIC DNA]</scope>
    <source>
        <strain evidence="1 2">NRRL 64653</strain>
    </source>
</reference>
<keyword evidence="2" id="KW-1185">Reference proteome</keyword>
<gene>
    <name evidence="1" type="ORF">QQX98_007743</name>
</gene>
<dbReference type="Proteomes" id="UP001498476">
    <property type="component" value="Unassembled WGS sequence"/>
</dbReference>
<proteinExistence type="predicted"/>
<dbReference type="EMBL" id="JAZAVJ010000131">
    <property type="protein sequence ID" value="KAK7413366.1"/>
    <property type="molecule type" value="Genomic_DNA"/>
</dbReference>
<name>A0ABR1GX09_9HYPO</name>
<comment type="caution">
    <text evidence="1">The sequence shown here is derived from an EMBL/GenBank/DDBJ whole genome shotgun (WGS) entry which is preliminary data.</text>
</comment>
<accession>A0ABR1GX09</accession>
<organism evidence="1 2">
    <name type="scientific">Neonectria punicea</name>
    <dbReference type="NCBI Taxonomy" id="979145"/>
    <lineage>
        <taxon>Eukaryota</taxon>
        <taxon>Fungi</taxon>
        <taxon>Dikarya</taxon>
        <taxon>Ascomycota</taxon>
        <taxon>Pezizomycotina</taxon>
        <taxon>Sordariomycetes</taxon>
        <taxon>Hypocreomycetidae</taxon>
        <taxon>Hypocreales</taxon>
        <taxon>Nectriaceae</taxon>
        <taxon>Neonectria</taxon>
    </lineage>
</organism>
<evidence type="ECO:0000313" key="2">
    <source>
        <dbReference type="Proteomes" id="UP001498476"/>
    </source>
</evidence>
<sequence length="177" mass="20176">MHDIGYARGTWGYTVFRTVYTEESDRLFPIAVEKLQKWLTQYHFHSRRFPLWGERGEARQKTNGSVNVEVARRFRMEIIEDKTLDMTNLRNATTEDIKLLCSQFCSWVTSVGGDPECDDCSTNPLSETSLHPSAHQRISKSGNVGETKKWVVGYGYLIIKPYGITTQFSSPSALEDG</sequence>